<proteinExistence type="predicted"/>
<protein>
    <submittedName>
        <fullName evidence="2">Uncharacterized protein</fullName>
    </submittedName>
</protein>
<keyword evidence="1" id="KW-0175">Coiled coil</keyword>
<dbReference type="Proteomes" id="UP000027142">
    <property type="component" value="Chromosome"/>
</dbReference>
<accession>A0A060LSA8</accession>
<dbReference type="KEGG" id="ble:BleG1_0312"/>
<feature type="coiled-coil region" evidence="1">
    <location>
        <begin position="75"/>
        <end position="109"/>
    </location>
</feature>
<dbReference type="PATRIC" id="fig|1246626.3.peg.300"/>
<evidence type="ECO:0000256" key="1">
    <source>
        <dbReference type="SAM" id="Coils"/>
    </source>
</evidence>
<dbReference type="HOGENOM" id="CLU_073844_0_0_9"/>
<dbReference type="eggNOG" id="COG3064">
    <property type="taxonomic scope" value="Bacteria"/>
</dbReference>
<keyword evidence="3" id="KW-1185">Reference proteome</keyword>
<evidence type="ECO:0000313" key="3">
    <source>
        <dbReference type="Proteomes" id="UP000027142"/>
    </source>
</evidence>
<organism evidence="2 3">
    <name type="scientific">Shouchella lehensis G1</name>
    <dbReference type="NCBI Taxonomy" id="1246626"/>
    <lineage>
        <taxon>Bacteria</taxon>
        <taxon>Bacillati</taxon>
        <taxon>Bacillota</taxon>
        <taxon>Bacilli</taxon>
        <taxon>Bacillales</taxon>
        <taxon>Bacillaceae</taxon>
        <taxon>Shouchella</taxon>
    </lineage>
</organism>
<evidence type="ECO:0000313" key="2">
    <source>
        <dbReference type="EMBL" id="AIC92920.1"/>
    </source>
</evidence>
<dbReference type="STRING" id="1246626.BleG1_0312"/>
<dbReference type="RefSeq" id="WP_038476375.1">
    <property type="nucleotide sequence ID" value="NZ_CP003923.1"/>
</dbReference>
<dbReference type="EMBL" id="CP003923">
    <property type="protein sequence ID" value="AIC92920.1"/>
    <property type="molecule type" value="Genomic_DNA"/>
</dbReference>
<gene>
    <name evidence="2" type="ORF">BleG1_0312</name>
</gene>
<reference evidence="2 3" key="1">
    <citation type="journal article" date="2014" name="Gene">
        <title>A comparative genomic analysis of the alkalitolerant soil bacterium Bacillus lehensis G1.</title>
        <authorList>
            <person name="Noor Y.M."/>
            <person name="Samsulrizal N.H."/>
            <person name="Jema'on N.A."/>
            <person name="Low K.O."/>
            <person name="Ramli A.N."/>
            <person name="Alias N.I."/>
            <person name="Damis S.I."/>
            <person name="Fuzi S.F."/>
            <person name="Isa M.N."/>
            <person name="Murad A.M."/>
            <person name="Raih M.F."/>
            <person name="Bakar F.D."/>
            <person name="Najimudin N."/>
            <person name="Mahadi N.M."/>
            <person name="Illias R.M."/>
        </authorList>
    </citation>
    <scope>NUCLEOTIDE SEQUENCE [LARGE SCALE GENOMIC DNA]</scope>
    <source>
        <strain evidence="2 3">G1</strain>
    </source>
</reference>
<feature type="coiled-coil region" evidence="1">
    <location>
        <begin position="203"/>
        <end position="230"/>
    </location>
</feature>
<sequence length="307" mass="35464">MDYEKEFTDVKERIRQYEKWQAHLERIRPDLDEQKQKSKQLKTILQDKQQDVDRLSGLSFSSLLHTVTGRKAEKMDEATALVLKAQLKYEEAEETMTDLHHEIEEIGAHLHGLGNPKADFQRLLDLKKDVLLREKNSALLTLVEASSTTTLYMNEIKEAIEVGKKAKQALENTLFSLNKANDWSTFDLFGGGFLTTAMKHSHIDDAKALIHQVQRHLRQFEEELKDVNQFTSFQIEITGFLTFADYFFDGFIVDWMVHGKIKESYEQAATLLAEVETTLSQLCDIENELHSDLEDIRKQKQAFILNG</sequence>
<dbReference type="OrthoDB" id="3540923at2"/>
<dbReference type="AlphaFoldDB" id="A0A060LSA8"/>
<name>A0A060LSA8_9BACI</name>